<dbReference type="InterPro" id="IPR002514">
    <property type="entry name" value="Transposase_8"/>
</dbReference>
<feature type="coiled-coil region" evidence="1">
    <location>
        <begin position="44"/>
        <end position="71"/>
    </location>
</feature>
<gene>
    <name evidence="2" type="ORF">HZZ05_06200</name>
</gene>
<dbReference type="Proteomes" id="UP000572528">
    <property type="component" value="Unassembled WGS sequence"/>
</dbReference>
<dbReference type="GO" id="GO:0003677">
    <property type="term" value="F:DNA binding"/>
    <property type="evidence" value="ECO:0007669"/>
    <property type="project" value="InterPro"/>
</dbReference>
<dbReference type="GO" id="GO:0004803">
    <property type="term" value="F:transposase activity"/>
    <property type="evidence" value="ECO:0007669"/>
    <property type="project" value="InterPro"/>
</dbReference>
<name>A0A853ELL6_9ACTO</name>
<dbReference type="Gene3D" id="1.10.10.60">
    <property type="entry name" value="Homeodomain-like"/>
    <property type="match status" value="1"/>
</dbReference>
<protein>
    <submittedName>
        <fullName evidence="2">Transposase</fullName>
    </submittedName>
</protein>
<evidence type="ECO:0000256" key="1">
    <source>
        <dbReference type="SAM" id="Coils"/>
    </source>
</evidence>
<dbReference type="Pfam" id="PF01527">
    <property type="entry name" value="HTH_Tnp_1"/>
    <property type="match status" value="1"/>
</dbReference>
<organism evidence="2 3">
    <name type="scientific">Actinomyces bowdenii</name>
    <dbReference type="NCBI Taxonomy" id="131109"/>
    <lineage>
        <taxon>Bacteria</taxon>
        <taxon>Bacillati</taxon>
        <taxon>Actinomycetota</taxon>
        <taxon>Actinomycetes</taxon>
        <taxon>Actinomycetales</taxon>
        <taxon>Actinomycetaceae</taxon>
        <taxon>Actinomyces</taxon>
    </lineage>
</organism>
<comment type="caution">
    <text evidence="2">The sequence shown here is derived from an EMBL/GenBank/DDBJ whole genome shotgun (WGS) entry which is preliminary data.</text>
</comment>
<sequence>MREVIDKEWSITSVATSHDLAPQTVGNWVAKYKKEHGSEEARQVAAEAVEVARLKKQVRELQQENEFLKSGSLLRVGTAVSRKYDFINREEDDYPISSMRHWSGISR</sequence>
<accession>A0A853ELL6</accession>
<dbReference type="EMBL" id="JACBXV010000066">
    <property type="protein sequence ID" value="NYS69112.1"/>
    <property type="molecule type" value="Genomic_DNA"/>
</dbReference>
<reference evidence="2 3" key="1">
    <citation type="submission" date="2020-07" db="EMBL/GenBank/DDBJ databases">
        <title>MOT database genomes.</title>
        <authorList>
            <person name="Joseph S."/>
            <person name="Aduse-Opoku J."/>
            <person name="Hashim A."/>
            <person name="Wade W."/>
            <person name="Curtis M."/>
        </authorList>
    </citation>
    <scope>NUCLEOTIDE SEQUENCE [LARGE SCALE GENOMIC DNA]</scope>
    <source>
        <strain evidence="2 3">WMus004</strain>
    </source>
</reference>
<evidence type="ECO:0000313" key="2">
    <source>
        <dbReference type="EMBL" id="NYS69112.1"/>
    </source>
</evidence>
<keyword evidence="1" id="KW-0175">Coiled coil</keyword>
<dbReference type="SUPFAM" id="SSF46689">
    <property type="entry name" value="Homeodomain-like"/>
    <property type="match status" value="1"/>
</dbReference>
<dbReference type="InterPro" id="IPR009057">
    <property type="entry name" value="Homeodomain-like_sf"/>
</dbReference>
<evidence type="ECO:0000313" key="3">
    <source>
        <dbReference type="Proteomes" id="UP000572528"/>
    </source>
</evidence>
<proteinExistence type="predicted"/>
<dbReference type="AlphaFoldDB" id="A0A853ELL6"/>
<dbReference type="GO" id="GO:0006313">
    <property type="term" value="P:DNA transposition"/>
    <property type="evidence" value="ECO:0007669"/>
    <property type="project" value="InterPro"/>
</dbReference>